<comment type="caution">
    <text evidence="5">The sequence shown here is derived from an EMBL/GenBank/DDBJ whole genome shotgun (WGS) entry which is preliminary data.</text>
</comment>
<gene>
    <name evidence="5" type="ORF">EDD60_101373</name>
</gene>
<dbReference type="Proteomes" id="UP000295515">
    <property type="component" value="Unassembled WGS sequence"/>
</dbReference>
<dbReference type="InterPro" id="IPR052021">
    <property type="entry name" value="Type-I_RS_S_subunit"/>
</dbReference>
<comment type="similarity">
    <text evidence="1">Belongs to the type-I restriction system S methylase family.</text>
</comment>
<dbReference type="Gene3D" id="3.90.220.20">
    <property type="entry name" value="DNA methylase specificity domains"/>
    <property type="match status" value="2"/>
</dbReference>
<keyword evidence="6" id="KW-1185">Reference proteome</keyword>
<organism evidence="5 6">
    <name type="scientific">Longibaculum muris</name>
    <dbReference type="NCBI Taxonomy" id="1796628"/>
    <lineage>
        <taxon>Bacteria</taxon>
        <taxon>Bacillati</taxon>
        <taxon>Bacillota</taxon>
        <taxon>Erysipelotrichia</taxon>
        <taxon>Erysipelotrichales</taxon>
        <taxon>Coprobacillaceae</taxon>
        <taxon>Longibaculum</taxon>
    </lineage>
</organism>
<dbReference type="GO" id="GO:0003677">
    <property type="term" value="F:DNA binding"/>
    <property type="evidence" value="ECO:0007669"/>
    <property type="project" value="UniProtKB-KW"/>
</dbReference>
<dbReference type="PANTHER" id="PTHR30408:SF13">
    <property type="entry name" value="TYPE I RESTRICTION ENZYME HINDI SPECIFICITY SUBUNIT"/>
    <property type="match status" value="1"/>
</dbReference>
<dbReference type="InterPro" id="IPR000055">
    <property type="entry name" value="Restrct_endonuc_typeI_TRD"/>
</dbReference>
<evidence type="ECO:0000256" key="2">
    <source>
        <dbReference type="ARBA" id="ARBA00022747"/>
    </source>
</evidence>
<proteinExistence type="inferred from homology"/>
<evidence type="ECO:0000256" key="1">
    <source>
        <dbReference type="ARBA" id="ARBA00010923"/>
    </source>
</evidence>
<evidence type="ECO:0000256" key="3">
    <source>
        <dbReference type="ARBA" id="ARBA00023125"/>
    </source>
</evidence>
<dbReference type="GO" id="GO:0009307">
    <property type="term" value="P:DNA restriction-modification system"/>
    <property type="evidence" value="ECO:0007669"/>
    <property type="project" value="UniProtKB-KW"/>
</dbReference>
<protein>
    <submittedName>
        <fullName evidence="5">Type I restriction enzyme S subunit</fullName>
    </submittedName>
</protein>
<keyword evidence="2" id="KW-0680">Restriction system</keyword>
<dbReference type="AlphaFoldDB" id="A0A4R3ZBS3"/>
<evidence type="ECO:0000313" key="6">
    <source>
        <dbReference type="Proteomes" id="UP000295515"/>
    </source>
</evidence>
<accession>A0A4R3ZBS3</accession>
<keyword evidence="3" id="KW-0238">DNA-binding</keyword>
<evidence type="ECO:0000259" key="4">
    <source>
        <dbReference type="Pfam" id="PF01420"/>
    </source>
</evidence>
<name>A0A4R3ZBS3_9FIRM</name>
<dbReference type="SUPFAM" id="SSF116734">
    <property type="entry name" value="DNA methylase specificity domain"/>
    <property type="match status" value="2"/>
</dbReference>
<dbReference type="InterPro" id="IPR044946">
    <property type="entry name" value="Restrct_endonuc_typeI_TRD_sf"/>
</dbReference>
<reference evidence="5 6" key="1">
    <citation type="submission" date="2019-03" db="EMBL/GenBank/DDBJ databases">
        <title>Genomic Encyclopedia of Type Strains, Phase IV (KMG-IV): sequencing the most valuable type-strain genomes for metagenomic binning, comparative biology and taxonomic classification.</title>
        <authorList>
            <person name="Goeker M."/>
        </authorList>
    </citation>
    <scope>NUCLEOTIDE SEQUENCE [LARGE SCALE GENOMIC DNA]</scope>
    <source>
        <strain evidence="5 6">DSM 29487</strain>
    </source>
</reference>
<dbReference type="Pfam" id="PF01420">
    <property type="entry name" value="Methylase_S"/>
    <property type="match status" value="1"/>
</dbReference>
<evidence type="ECO:0000313" key="5">
    <source>
        <dbReference type="EMBL" id="TCW03067.1"/>
    </source>
</evidence>
<dbReference type="EMBL" id="SMCQ01000001">
    <property type="protein sequence ID" value="TCW03067.1"/>
    <property type="molecule type" value="Genomic_DNA"/>
</dbReference>
<feature type="domain" description="Type I restriction modification DNA specificity" evidence="4">
    <location>
        <begin position="18"/>
        <end position="157"/>
    </location>
</feature>
<sequence>MNMLEYEKLKYIAKYPTGKLNSNAAVEDGEYPFFTCAHEIYKINSYSYEGEYVLLGGNNANGDFPVFYYNGKFDAYQRTYLIQSINPNYKTKYLYYAIQLRLKQMQKNASGTATKYLTLPILNSINIEKYDYDIQLKMISVLEKYDLLIENNNKRIKIFEQMVEEFYREWFSRKRINNQNAGICTYYKIKDILKFIRGISYSSEEISCEDGMNLINLKNINSYGGFRRDGYKKYNGKFKKEQVVKRYDLIMGITDMTQDRRTVGSVALIPTVKFDSVISADLVLIKSKINNIYLYCLFKFGGISKYISQFANGANVLHLRPDMIKNVQIPIANNEVIELFVKNVKPVFDEIEKLNLQNENLIKQRDLLLPRLISGKLEVK</sequence>
<dbReference type="PANTHER" id="PTHR30408">
    <property type="entry name" value="TYPE-1 RESTRICTION ENZYME ECOKI SPECIFICITY PROTEIN"/>
    <property type="match status" value="1"/>
</dbReference>